<evidence type="ECO:0000313" key="2">
    <source>
        <dbReference type="Proteomes" id="UP000565262"/>
    </source>
</evidence>
<name>A0A839IWD1_9GAMM</name>
<dbReference type="Proteomes" id="UP000565262">
    <property type="component" value="Unassembled WGS sequence"/>
</dbReference>
<gene>
    <name evidence="1" type="ORF">H4O21_20905</name>
</gene>
<proteinExistence type="predicted"/>
<dbReference type="EMBL" id="JACJFM010000042">
    <property type="protein sequence ID" value="MBB1489072.1"/>
    <property type="molecule type" value="Genomic_DNA"/>
</dbReference>
<protein>
    <submittedName>
        <fullName evidence="1">Uncharacterized protein</fullName>
    </submittedName>
</protein>
<sequence length="178" mass="20675">MTQGVYIANARNKVEINNAPRQRGSLLGRLIEIIALDGDSDADLNRSPFDIDEKITFNDLNNHDWLFDLYVDHYNLIDDTVSEFNRSYNKGGEKLKKQMKTFYQKALSEFNIKTRPFDIDRLKEFSDEIVTSVIQQTLNMVKMSGNLQDGYYIEELEQGVYEIVSYCIIECVVLENPR</sequence>
<reference evidence="1 2" key="1">
    <citation type="submission" date="2020-08" db="EMBL/GenBank/DDBJ databases">
        <title>Oceanospirillum sp. nov. isolated from marine sediment.</title>
        <authorList>
            <person name="Ji X."/>
        </authorList>
    </citation>
    <scope>NUCLEOTIDE SEQUENCE [LARGE SCALE GENOMIC DNA]</scope>
    <source>
        <strain evidence="1 2">D5</strain>
    </source>
</reference>
<dbReference type="AlphaFoldDB" id="A0A839IWD1"/>
<accession>A0A839IWD1</accession>
<dbReference type="RefSeq" id="WP_182810841.1">
    <property type="nucleotide sequence ID" value="NZ_JACJFM010000042.1"/>
</dbReference>
<organism evidence="1 2">
    <name type="scientific">Oceanospirillum sediminis</name>
    <dbReference type="NCBI Taxonomy" id="2760088"/>
    <lineage>
        <taxon>Bacteria</taxon>
        <taxon>Pseudomonadati</taxon>
        <taxon>Pseudomonadota</taxon>
        <taxon>Gammaproteobacteria</taxon>
        <taxon>Oceanospirillales</taxon>
        <taxon>Oceanospirillaceae</taxon>
        <taxon>Oceanospirillum</taxon>
    </lineage>
</organism>
<keyword evidence="2" id="KW-1185">Reference proteome</keyword>
<comment type="caution">
    <text evidence="1">The sequence shown here is derived from an EMBL/GenBank/DDBJ whole genome shotgun (WGS) entry which is preliminary data.</text>
</comment>
<evidence type="ECO:0000313" key="1">
    <source>
        <dbReference type="EMBL" id="MBB1489072.1"/>
    </source>
</evidence>